<evidence type="ECO:0000256" key="1">
    <source>
        <dbReference type="SAM" id="MobiDB-lite"/>
    </source>
</evidence>
<reference evidence="2 3" key="1">
    <citation type="journal article" date="2024" name="Plant J.">
        <title>Genome sequences and population genomics reveal climatic adaptation and genomic divergence between two closely related sweetgum species.</title>
        <authorList>
            <person name="Xu W.Q."/>
            <person name="Ren C.Q."/>
            <person name="Zhang X.Y."/>
            <person name="Comes H.P."/>
            <person name="Liu X.H."/>
            <person name="Li Y.G."/>
            <person name="Kettle C.J."/>
            <person name="Jalonen R."/>
            <person name="Gaisberger H."/>
            <person name="Ma Y.Z."/>
            <person name="Qiu Y.X."/>
        </authorList>
    </citation>
    <scope>NUCLEOTIDE SEQUENCE [LARGE SCALE GENOMIC DNA]</scope>
    <source>
        <strain evidence="2">Hangzhou</strain>
    </source>
</reference>
<keyword evidence="3" id="KW-1185">Reference proteome</keyword>
<feature type="region of interest" description="Disordered" evidence="1">
    <location>
        <begin position="136"/>
        <end position="155"/>
    </location>
</feature>
<dbReference type="EMBL" id="JBBPBK010000145">
    <property type="protein sequence ID" value="KAK9266428.1"/>
    <property type="molecule type" value="Genomic_DNA"/>
</dbReference>
<dbReference type="PANTHER" id="PTHR10826:SF27">
    <property type="entry name" value="OS06G0326500 PROTEIN"/>
    <property type="match status" value="1"/>
</dbReference>
<dbReference type="InterPro" id="IPR036561">
    <property type="entry name" value="MAM33_sf"/>
</dbReference>
<dbReference type="GO" id="GO:0005759">
    <property type="term" value="C:mitochondrial matrix"/>
    <property type="evidence" value="ECO:0007669"/>
    <property type="project" value="InterPro"/>
</dbReference>
<dbReference type="AlphaFoldDB" id="A0AAP0R3F0"/>
<dbReference type="Proteomes" id="UP001415857">
    <property type="component" value="Unassembled WGS sequence"/>
</dbReference>
<dbReference type="SUPFAM" id="SSF51430">
    <property type="entry name" value="NAD(P)-linked oxidoreductase"/>
    <property type="match status" value="1"/>
</dbReference>
<dbReference type="InterPro" id="IPR036812">
    <property type="entry name" value="NAD(P)_OxRdtase_dom_sf"/>
</dbReference>
<evidence type="ECO:0000313" key="3">
    <source>
        <dbReference type="Proteomes" id="UP001415857"/>
    </source>
</evidence>
<dbReference type="InterPro" id="IPR003428">
    <property type="entry name" value="MAM33"/>
</dbReference>
<feature type="compositionally biased region" description="Basic and acidic residues" evidence="1">
    <location>
        <begin position="136"/>
        <end position="145"/>
    </location>
</feature>
<dbReference type="SUPFAM" id="SSF54529">
    <property type="entry name" value="Mitochondrial glycoprotein MAM33-like"/>
    <property type="match status" value="1"/>
</dbReference>
<sequence>MANDIRFFELNTGAKMPSVGLGTWQADPGVVGNAVATAIKVGYRHIDCARAYGNEKEFLLSKTEMICRCNDHEPEDVLVALDRTLNDLQLDYLDLYIVEEALEGFPFDIQYNLGKSTILLKRKFLNEDIKVEVDMSNSKTEKDGNGDDGGDGDEKNSNRYSIPLVVSVSKGNWFLLKFRITAFMDEILIDSLSVADGISAFMDEVKEDPKSSEDQIAKEEPDFSSLDEKLQKAFHKYLVIRGIKPSMANSLHKYTMMQDKEKYLEWLKNLESFIQE</sequence>
<organism evidence="2 3">
    <name type="scientific">Liquidambar formosana</name>
    <name type="common">Formosan gum</name>
    <dbReference type="NCBI Taxonomy" id="63359"/>
    <lineage>
        <taxon>Eukaryota</taxon>
        <taxon>Viridiplantae</taxon>
        <taxon>Streptophyta</taxon>
        <taxon>Embryophyta</taxon>
        <taxon>Tracheophyta</taxon>
        <taxon>Spermatophyta</taxon>
        <taxon>Magnoliopsida</taxon>
        <taxon>eudicotyledons</taxon>
        <taxon>Gunneridae</taxon>
        <taxon>Pentapetalae</taxon>
        <taxon>Saxifragales</taxon>
        <taxon>Altingiaceae</taxon>
        <taxon>Liquidambar</taxon>
    </lineage>
</organism>
<comment type="caution">
    <text evidence="2">The sequence shown here is derived from an EMBL/GenBank/DDBJ whole genome shotgun (WGS) entry which is preliminary data.</text>
</comment>
<gene>
    <name evidence="2" type="ORF">L1049_021431</name>
</gene>
<dbReference type="Pfam" id="PF02330">
    <property type="entry name" value="MAM33"/>
    <property type="match status" value="1"/>
</dbReference>
<accession>A0AAP0R3F0</accession>
<dbReference type="PANTHER" id="PTHR10826">
    <property type="entry name" value="COMPLEMENT COMPONENT 1"/>
    <property type="match status" value="1"/>
</dbReference>
<evidence type="ECO:0000313" key="2">
    <source>
        <dbReference type="EMBL" id="KAK9266428.1"/>
    </source>
</evidence>
<proteinExistence type="predicted"/>
<protein>
    <submittedName>
        <fullName evidence="2">Uncharacterized protein</fullName>
    </submittedName>
</protein>
<name>A0AAP0R3F0_LIQFO</name>
<dbReference type="Gene3D" id="3.10.280.10">
    <property type="entry name" value="Mitochondrial glycoprotein"/>
    <property type="match status" value="1"/>
</dbReference>